<gene>
    <name evidence="7" type="ORF">ACFFF6_17300</name>
</gene>
<dbReference type="InterPro" id="IPR027791">
    <property type="entry name" value="Galactosyl_T_C"/>
</dbReference>
<comment type="pathway">
    <text evidence="1">Cell wall biogenesis; cell wall polysaccharide biosynthesis.</text>
</comment>
<feature type="domain" description="Galactosyltransferase C-terminal" evidence="6">
    <location>
        <begin position="159"/>
        <end position="206"/>
    </location>
</feature>
<protein>
    <submittedName>
        <fullName evidence="7">Glycosyltransferase family 2 protein</fullName>
    </submittedName>
</protein>
<feature type="domain" description="Glycosyltransferase 2-like" evidence="5">
    <location>
        <begin position="22"/>
        <end position="148"/>
    </location>
</feature>
<dbReference type="InterPro" id="IPR001173">
    <property type="entry name" value="Glyco_trans_2-like"/>
</dbReference>
<dbReference type="PANTHER" id="PTHR43179">
    <property type="entry name" value="RHAMNOSYLTRANSFERASE WBBL"/>
    <property type="match status" value="1"/>
</dbReference>
<organism evidence="7 8">
    <name type="scientific">Brachybacterium hainanense</name>
    <dbReference type="NCBI Taxonomy" id="1541174"/>
    <lineage>
        <taxon>Bacteria</taxon>
        <taxon>Bacillati</taxon>
        <taxon>Actinomycetota</taxon>
        <taxon>Actinomycetes</taxon>
        <taxon>Micrococcales</taxon>
        <taxon>Dermabacteraceae</taxon>
        <taxon>Brachybacterium</taxon>
    </lineage>
</organism>
<evidence type="ECO:0000256" key="3">
    <source>
        <dbReference type="ARBA" id="ARBA00022676"/>
    </source>
</evidence>
<dbReference type="Gene3D" id="3.90.550.10">
    <property type="entry name" value="Spore Coat Polysaccharide Biosynthesis Protein SpsA, Chain A"/>
    <property type="match status" value="1"/>
</dbReference>
<evidence type="ECO:0000256" key="1">
    <source>
        <dbReference type="ARBA" id="ARBA00004776"/>
    </source>
</evidence>
<reference evidence="7 8" key="1">
    <citation type="submission" date="2024-09" db="EMBL/GenBank/DDBJ databases">
        <authorList>
            <person name="Sun Q."/>
            <person name="Mori K."/>
        </authorList>
    </citation>
    <scope>NUCLEOTIDE SEQUENCE [LARGE SCALE GENOMIC DNA]</scope>
    <source>
        <strain evidence="7 8">CICC 10874</strain>
    </source>
</reference>
<dbReference type="InterPro" id="IPR029044">
    <property type="entry name" value="Nucleotide-diphossugar_trans"/>
</dbReference>
<comment type="similarity">
    <text evidence="2">Belongs to the glycosyltransferase 2 family.</text>
</comment>
<accession>A0ABV6RFC5</accession>
<evidence type="ECO:0000259" key="5">
    <source>
        <dbReference type="Pfam" id="PF00535"/>
    </source>
</evidence>
<proteinExistence type="inferred from homology"/>
<dbReference type="Pfam" id="PF00535">
    <property type="entry name" value="Glycos_transf_2"/>
    <property type="match status" value="1"/>
</dbReference>
<dbReference type="PANTHER" id="PTHR43179:SF12">
    <property type="entry name" value="GALACTOFURANOSYLTRANSFERASE GLFT2"/>
    <property type="match status" value="1"/>
</dbReference>
<keyword evidence="8" id="KW-1185">Reference proteome</keyword>
<evidence type="ECO:0000259" key="6">
    <source>
        <dbReference type="Pfam" id="PF02709"/>
    </source>
</evidence>
<evidence type="ECO:0000256" key="2">
    <source>
        <dbReference type="ARBA" id="ARBA00006739"/>
    </source>
</evidence>
<dbReference type="Proteomes" id="UP001589793">
    <property type="component" value="Unassembled WGS sequence"/>
</dbReference>
<evidence type="ECO:0000313" key="7">
    <source>
        <dbReference type="EMBL" id="MFC0675708.1"/>
    </source>
</evidence>
<sequence>MITTTSPQVSVVIGFKDWGLERLELSVRSIHDSLAGVPHEVVISDYGSADTDAISESATRIDARHVVVETKGEWSRSRALNAGVRAAAGELILATDADMLFTPGALSRVVEQLDRHPQEIVILQCRDLPTGYSHEVVRREGFDWELFESIGQIRPRWGMGGLVGVRRELWERLRGWDERMHTYGGEDIDFGKRAQAYGARIDWLDEPGLAMYHIWHPSSSASARRSPAATAAIAENRRIHSEDSTFARNRVAPQYLPDPIRPLVSILLGGPEPRGATSEQTRATLASILAQTVQDIEVIVPDTLAVPVDDLRIRPSSRADGPLDGTFTTIARPGDIWAASRLEQLLAAWTPGTGLISDLVATRLLDEDRTPLTPFSSRSADAPAAHATVVRTSLLKDPAPAASEHWPATVRQVAATGAGWQVLPHAGCLTSTTLAEEELESIVADDQARDAVLALARAGLAPPEVPSGGILPLGVMARAIVDGTAVSVSIDVPRALDLSPEQMPERDDPHWRSRQITTRDGDVLMRHLLWTGMDGLEAALQARRYRSLGAAVRILSAQEAGASRNDPVDAALLVRHAEDVYGTPGRPSAWAAIEHTGQDASETHHALTLRPATTVVLDRTVETESGREDWLLARFDDGDVAAALQLVADLPATLRICIIETSPATAPEEETR</sequence>
<evidence type="ECO:0000313" key="8">
    <source>
        <dbReference type="Proteomes" id="UP001589793"/>
    </source>
</evidence>
<dbReference type="SUPFAM" id="SSF53448">
    <property type="entry name" value="Nucleotide-diphospho-sugar transferases"/>
    <property type="match status" value="1"/>
</dbReference>
<dbReference type="EMBL" id="JBHLSV010000028">
    <property type="protein sequence ID" value="MFC0675708.1"/>
    <property type="molecule type" value="Genomic_DNA"/>
</dbReference>
<comment type="caution">
    <text evidence="7">The sequence shown here is derived from an EMBL/GenBank/DDBJ whole genome shotgun (WGS) entry which is preliminary data.</text>
</comment>
<dbReference type="Pfam" id="PF02709">
    <property type="entry name" value="Glyco_transf_7C"/>
    <property type="match status" value="1"/>
</dbReference>
<name>A0ABV6RFC5_9MICO</name>
<dbReference type="RefSeq" id="WP_376982742.1">
    <property type="nucleotide sequence ID" value="NZ_JBHLSV010000028.1"/>
</dbReference>
<keyword evidence="4" id="KW-0808">Transferase</keyword>
<evidence type="ECO:0000256" key="4">
    <source>
        <dbReference type="ARBA" id="ARBA00022679"/>
    </source>
</evidence>
<keyword evidence="3" id="KW-0328">Glycosyltransferase</keyword>